<dbReference type="InterPro" id="IPR036390">
    <property type="entry name" value="WH_DNA-bd_sf"/>
</dbReference>
<dbReference type="AlphaFoldDB" id="A0A9X1QPQ6"/>
<dbReference type="SUPFAM" id="SSF46785">
    <property type="entry name" value="Winged helix' DNA-binding domain"/>
    <property type="match status" value="1"/>
</dbReference>
<proteinExistence type="predicted"/>
<evidence type="ECO:0000256" key="1">
    <source>
        <dbReference type="ARBA" id="ARBA00023015"/>
    </source>
</evidence>
<protein>
    <submittedName>
        <fullName evidence="5">GntR family transcriptional regulator</fullName>
    </submittedName>
</protein>
<dbReference type="GO" id="GO:0003700">
    <property type="term" value="F:DNA-binding transcription factor activity"/>
    <property type="evidence" value="ECO:0007669"/>
    <property type="project" value="InterPro"/>
</dbReference>
<evidence type="ECO:0000259" key="4">
    <source>
        <dbReference type="PROSITE" id="PS50949"/>
    </source>
</evidence>
<dbReference type="InterPro" id="IPR011711">
    <property type="entry name" value="GntR_C"/>
</dbReference>
<evidence type="ECO:0000313" key="5">
    <source>
        <dbReference type="EMBL" id="MCF4006167.1"/>
    </source>
</evidence>
<keyword evidence="1" id="KW-0805">Transcription regulation</keyword>
<dbReference type="EMBL" id="JAKGSI010000001">
    <property type="protein sequence ID" value="MCF4006167.1"/>
    <property type="molecule type" value="Genomic_DNA"/>
</dbReference>
<keyword evidence="3" id="KW-0804">Transcription</keyword>
<feature type="domain" description="HTH gntR-type" evidence="4">
    <location>
        <begin position="13"/>
        <end position="80"/>
    </location>
</feature>
<dbReference type="SMART" id="SM00345">
    <property type="entry name" value="HTH_GNTR"/>
    <property type="match status" value="1"/>
</dbReference>
<evidence type="ECO:0000256" key="3">
    <source>
        <dbReference type="ARBA" id="ARBA00023163"/>
    </source>
</evidence>
<reference evidence="5" key="1">
    <citation type="submission" date="2022-01" db="EMBL/GenBank/DDBJ databases">
        <title>Corynebacterium sp. nov isolated from isolated from the feces of the greater white-fronted geese (Anser albifrons) at Poyang Lake, PR China.</title>
        <authorList>
            <person name="Liu Q."/>
        </authorList>
    </citation>
    <scope>NUCLEOTIDE SEQUENCE</scope>
    <source>
        <strain evidence="5">JCM 32435</strain>
    </source>
</reference>
<dbReference type="Pfam" id="PF00392">
    <property type="entry name" value="GntR"/>
    <property type="match status" value="1"/>
</dbReference>
<accession>A0A9X1QPQ6</accession>
<evidence type="ECO:0000313" key="6">
    <source>
        <dbReference type="Proteomes" id="UP001139336"/>
    </source>
</evidence>
<evidence type="ECO:0000256" key="2">
    <source>
        <dbReference type="ARBA" id="ARBA00023125"/>
    </source>
</evidence>
<dbReference type="SUPFAM" id="SSF48008">
    <property type="entry name" value="GntR ligand-binding domain-like"/>
    <property type="match status" value="1"/>
</dbReference>
<dbReference type="GO" id="GO:0003677">
    <property type="term" value="F:DNA binding"/>
    <property type="evidence" value="ECO:0007669"/>
    <property type="project" value="UniProtKB-KW"/>
</dbReference>
<name>A0A9X1QPQ6_9CORY</name>
<dbReference type="SMART" id="SM00895">
    <property type="entry name" value="FCD"/>
    <property type="match status" value="1"/>
</dbReference>
<dbReference type="Proteomes" id="UP001139336">
    <property type="component" value="Unassembled WGS sequence"/>
</dbReference>
<dbReference type="PANTHER" id="PTHR43537">
    <property type="entry name" value="TRANSCRIPTIONAL REGULATOR, GNTR FAMILY"/>
    <property type="match status" value="1"/>
</dbReference>
<dbReference type="RefSeq" id="WP_236117941.1">
    <property type="nucleotide sequence ID" value="NZ_JAKGSI010000001.1"/>
</dbReference>
<keyword evidence="2" id="KW-0238">DNA-binding</keyword>
<dbReference type="InterPro" id="IPR036388">
    <property type="entry name" value="WH-like_DNA-bd_sf"/>
</dbReference>
<comment type="caution">
    <text evidence="5">The sequence shown here is derived from an EMBL/GenBank/DDBJ whole genome shotgun (WGS) entry which is preliminary data.</text>
</comment>
<sequence length="254" mass="28049">MDHWPVNRSGTELTLTEKVMVYVRDAVHSGAMPCDTWYSVYQLSEQLGVSRSPVRDALLRLEEAGLVRFTKNRGFQIVPTHPEDVAEIFALRLGIEAPAAFRAARLLAADAEALDAFRTATQTLLEDLDAAASADDTELFFRLDTELHRLIVLTGRSERGWRFVEQLRTHTRILGPSTAGTSRSLEDIRREHLPVIEAILAGDAPGARQAMAAHVENTGRLLLRQALRRAGHPDPDSAVPAIWNAYVCGFSAEG</sequence>
<dbReference type="Gene3D" id="1.10.10.10">
    <property type="entry name" value="Winged helix-like DNA-binding domain superfamily/Winged helix DNA-binding domain"/>
    <property type="match status" value="1"/>
</dbReference>
<keyword evidence="6" id="KW-1185">Reference proteome</keyword>
<dbReference type="Pfam" id="PF07729">
    <property type="entry name" value="FCD"/>
    <property type="match status" value="1"/>
</dbReference>
<dbReference type="InterPro" id="IPR000524">
    <property type="entry name" value="Tscrpt_reg_HTH_GntR"/>
</dbReference>
<organism evidence="5 6">
    <name type="scientific">Corynebacterium uropygiale</name>
    <dbReference type="NCBI Taxonomy" id="1775911"/>
    <lineage>
        <taxon>Bacteria</taxon>
        <taxon>Bacillati</taxon>
        <taxon>Actinomycetota</taxon>
        <taxon>Actinomycetes</taxon>
        <taxon>Mycobacteriales</taxon>
        <taxon>Corynebacteriaceae</taxon>
        <taxon>Corynebacterium</taxon>
    </lineage>
</organism>
<dbReference type="PANTHER" id="PTHR43537:SF24">
    <property type="entry name" value="GLUCONATE OPERON TRANSCRIPTIONAL REPRESSOR"/>
    <property type="match status" value="1"/>
</dbReference>
<gene>
    <name evidence="5" type="ORF">L1O03_03105</name>
</gene>
<dbReference type="InterPro" id="IPR008920">
    <property type="entry name" value="TF_FadR/GntR_C"/>
</dbReference>
<dbReference type="Gene3D" id="1.20.120.530">
    <property type="entry name" value="GntR ligand-binding domain-like"/>
    <property type="match status" value="1"/>
</dbReference>
<dbReference type="PROSITE" id="PS50949">
    <property type="entry name" value="HTH_GNTR"/>
    <property type="match status" value="1"/>
</dbReference>